<dbReference type="eggNOG" id="COG0358">
    <property type="taxonomic scope" value="Bacteria"/>
</dbReference>
<dbReference type="InterPro" id="IPR034151">
    <property type="entry name" value="TOPRIM_DnaG_bac"/>
</dbReference>
<evidence type="ECO:0000256" key="8">
    <source>
        <dbReference type="ARBA" id="ARBA00022833"/>
    </source>
</evidence>
<dbReference type="RefSeq" id="WP_011733838.1">
    <property type="nucleotide sequence ID" value="NC_008607.1"/>
</dbReference>
<keyword evidence="9" id="KW-0460">Magnesium</keyword>
<dbReference type="GO" id="GO:0006269">
    <property type="term" value="P:DNA replication, synthesis of primer"/>
    <property type="evidence" value="ECO:0007669"/>
    <property type="project" value="UniProtKB-UniRule"/>
</dbReference>
<proteinExistence type="inferred from homology"/>
<dbReference type="HOGENOM" id="CLU_013501_3_1_7"/>
<dbReference type="GO" id="GO:0003677">
    <property type="term" value="F:DNA binding"/>
    <property type="evidence" value="ECO:0007669"/>
    <property type="project" value="UniProtKB-KW"/>
</dbReference>
<keyword evidence="6" id="KW-0479">Metal-binding</keyword>
<dbReference type="GO" id="GO:0008270">
    <property type="term" value="F:zinc ion binding"/>
    <property type="evidence" value="ECO:0007669"/>
    <property type="project" value="UniProtKB-KW"/>
</dbReference>
<dbReference type="Gene3D" id="3.90.980.10">
    <property type="entry name" value="DNA primase, catalytic core, N-terminal domain"/>
    <property type="match status" value="1"/>
</dbReference>
<dbReference type="InterPro" id="IPR006295">
    <property type="entry name" value="DNA_primase_DnaG"/>
</dbReference>
<keyword evidence="3 12" id="KW-0808">Transferase</keyword>
<evidence type="ECO:0000256" key="6">
    <source>
        <dbReference type="ARBA" id="ARBA00022723"/>
    </source>
</evidence>
<comment type="similarity">
    <text evidence="12">Belongs to the DnaG primase family.</text>
</comment>
<evidence type="ECO:0000256" key="5">
    <source>
        <dbReference type="ARBA" id="ARBA00022705"/>
    </source>
</evidence>
<dbReference type="InterPro" id="IPR036977">
    <property type="entry name" value="DNA_primase_Znf_CHC2"/>
</dbReference>
<evidence type="ECO:0000256" key="10">
    <source>
        <dbReference type="ARBA" id="ARBA00023125"/>
    </source>
</evidence>
<dbReference type="KEGG" id="ppd:Ppro_3728"/>
<dbReference type="SUPFAM" id="SSF56731">
    <property type="entry name" value="DNA primase core"/>
    <property type="match status" value="1"/>
</dbReference>
<dbReference type="Gene3D" id="3.40.1360.10">
    <property type="match status" value="1"/>
</dbReference>
<dbReference type="GO" id="GO:0003899">
    <property type="term" value="F:DNA-directed RNA polymerase activity"/>
    <property type="evidence" value="ECO:0007669"/>
    <property type="project" value="UniProtKB-UniRule"/>
</dbReference>
<geneLocation type="plasmid" evidence="14 15">
    <name>pPRO1</name>
</geneLocation>
<accession>A0R7W2</accession>
<evidence type="ECO:0000256" key="12">
    <source>
        <dbReference type="HAMAP-Rule" id="MF_00974"/>
    </source>
</evidence>
<dbReference type="InterPro" id="IPR002694">
    <property type="entry name" value="Znf_CHC2"/>
</dbReference>
<keyword evidence="7" id="KW-0863">Zinc-finger</keyword>
<dbReference type="Proteomes" id="UP000006732">
    <property type="component" value="Plasmid pPRO1"/>
</dbReference>
<dbReference type="PROSITE" id="PS50880">
    <property type="entry name" value="TOPRIM"/>
    <property type="match status" value="1"/>
</dbReference>
<evidence type="ECO:0000256" key="11">
    <source>
        <dbReference type="ARBA" id="ARBA00023163"/>
    </source>
</evidence>
<sequence length="471" mass="52478">MRIPDDIKKEILDRAGQNIVQLIGEVIPLTKAGTTYKACCPFHNEKTPSFTVNPSRGTWHCFGQCNDGGDVAKFFMLRDGIKFPDALALLARRVGITIPQGETKEEKERKAMLHALAKAQYFFQQGLSENRNGGRAYADSRLTPYEVERHGIGYAPKGGRALVDYLDKSGVPFWAAEKAGLIRREENGPYKDCFWGRVMFPIRDDRGRVIAFAGRRTDKIKTLKYVNSPESPLYKKEATLYGIDTAIQAIQETGEVYVVEGYFDAIAMISAGILNTVATCGTAFTKEHAAVLRRYCTRVNFMFDGDAAGKKALQKATLLALKEEFTVTAYLLTEDQDPDSFFKSGESFNEIRSMTGLDYLKESGAEMSPIHKKLHRLERLERGLFYMAEKIPEVRGMIAKSGNLEELFSPDLLPAIHDVINTPPPPFSPRVQRMIETLVRVKASLELGNTAEPTVRSAMLLDVGEALSLIG</sequence>
<dbReference type="Pfam" id="PF08275">
    <property type="entry name" value="DNAG_N"/>
    <property type="match status" value="1"/>
</dbReference>
<keyword evidence="11 12" id="KW-0804">Transcription</keyword>
<comment type="subunit">
    <text evidence="12">Monomer. Interacts with DnaB.</text>
</comment>
<evidence type="ECO:0000259" key="13">
    <source>
        <dbReference type="PROSITE" id="PS50880"/>
    </source>
</evidence>
<feature type="domain" description="Toprim" evidence="13">
    <location>
        <begin position="254"/>
        <end position="333"/>
    </location>
</feature>
<name>A0R7W2_PELPD</name>
<keyword evidence="8" id="KW-0862">Zinc</keyword>
<dbReference type="GO" id="GO:0000428">
    <property type="term" value="C:DNA-directed RNA polymerase complex"/>
    <property type="evidence" value="ECO:0007669"/>
    <property type="project" value="UniProtKB-KW"/>
</dbReference>
<dbReference type="InterPro" id="IPR037068">
    <property type="entry name" value="DNA_primase_core_N_sf"/>
</dbReference>
<protein>
    <recommendedName>
        <fullName evidence="12">DNA primase</fullName>
        <ecNumber evidence="12">2.7.7.101</ecNumber>
    </recommendedName>
</protein>
<dbReference type="EC" id="2.7.7.101" evidence="12"/>
<evidence type="ECO:0000256" key="9">
    <source>
        <dbReference type="ARBA" id="ARBA00022842"/>
    </source>
</evidence>
<dbReference type="GO" id="GO:0005737">
    <property type="term" value="C:cytoplasm"/>
    <property type="evidence" value="ECO:0007669"/>
    <property type="project" value="TreeGrafter"/>
</dbReference>
<dbReference type="InterPro" id="IPR050219">
    <property type="entry name" value="DnaG_primase"/>
</dbReference>
<organism evidence="14 15">
    <name type="scientific">Pelobacter propionicus (strain DSM 2379 / NBRC 103807 / OttBd1)</name>
    <dbReference type="NCBI Taxonomy" id="338966"/>
    <lineage>
        <taxon>Bacteria</taxon>
        <taxon>Pseudomonadati</taxon>
        <taxon>Thermodesulfobacteriota</taxon>
        <taxon>Desulfuromonadia</taxon>
        <taxon>Desulfuromonadales</taxon>
        <taxon>Desulfuromonadaceae</taxon>
        <taxon>Pelobacter</taxon>
    </lineage>
</organism>
<dbReference type="SUPFAM" id="SSF57783">
    <property type="entry name" value="Zinc beta-ribbon"/>
    <property type="match status" value="1"/>
</dbReference>
<keyword evidence="1 12" id="KW-0240">DNA-directed RNA polymerase</keyword>
<evidence type="ECO:0000256" key="2">
    <source>
        <dbReference type="ARBA" id="ARBA00022515"/>
    </source>
</evidence>
<dbReference type="AlphaFoldDB" id="A0R7W2"/>
<evidence type="ECO:0000256" key="3">
    <source>
        <dbReference type="ARBA" id="ARBA00022679"/>
    </source>
</evidence>
<evidence type="ECO:0000256" key="1">
    <source>
        <dbReference type="ARBA" id="ARBA00022478"/>
    </source>
</evidence>
<dbReference type="InterPro" id="IPR030846">
    <property type="entry name" value="DnaG_bac"/>
</dbReference>
<keyword evidence="10 12" id="KW-0238">DNA-binding</keyword>
<dbReference type="Gene3D" id="3.90.580.10">
    <property type="entry name" value="Zinc finger, CHC2-type domain"/>
    <property type="match status" value="1"/>
</dbReference>
<dbReference type="EMBL" id="CP000483">
    <property type="protein sequence ID" value="ABL01319.1"/>
    <property type="molecule type" value="Genomic_DNA"/>
</dbReference>
<comment type="caution">
    <text evidence="12">Lacks conserved residue(s) required for the propagation of feature annotation.</text>
</comment>
<dbReference type="PANTHER" id="PTHR30313">
    <property type="entry name" value="DNA PRIMASE"/>
    <property type="match status" value="1"/>
</dbReference>
<keyword evidence="4 12" id="KW-0548">Nucleotidyltransferase</keyword>
<dbReference type="Pfam" id="PF13155">
    <property type="entry name" value="Toprim_2"/>
    <property type="match status" value="1"/>
</dbReference>
<evidence type="ECO:0000256" key="7">
    <source>
        <dbReference type="ARBA" id="ARBA00022771"/>
    </source>
</evidence>
<dbReference type="HAMAP" id="MF_00974">
    <property type="entry name" value="DNA_primase_DnaG"/>
    <property type="match status" value="1"/>
</dbReference>
<dbReference type="SMART" id="SM00400">
    <property type="entry name" value="ZnF_CHCC"/>
    <property type="match status" value="1"/>
</dbReference>
<evidence type="ECO:0000256" key="4">
    <source>
        <dbReference type="ARBA" id="ARBA00022695"/>
    </source>
</evidence>
<dbReference type="NCBIfam" id="TIGR01391">
    <property type="entry name" value="dnaG"/>
    <property type="match status" value="1"/>
</dbReference>
<keyword evidence="5 12" id="KW-0235">DNA replication</keyword>
<reference evidence="14 15" key="1">
    <citation type="submission" date="2006-10" db="EMBL/GenBank/DDBJ databases">
        <title>Complete sequence of plasmid pPRO1 of Pelobacter propionicus DSM 2379.</title>
        <authorList>
            <consortium name="US DOE Joint Genome Institute"/>
            <person name="Copeland A."/>
            <person name="Lucas S."/>
            <person name="Lapidus A."/>
            <person name="Barry K."/>
            <person name="Detter J.C."/>
            <person name="Glavina del Rio T."/>
            <person name="Hammon N."/>
            <person name="Israni S."/>
            <person name="Dalin E."/>
            <person name="Tice H."/>
            <person name="Pitluck S."/>
            <person name="Saunders E."/>
            <person name="Brettin T."/>
            <person name="Bruce D."/>
            <person name="Han C."/>
            <person name="Tapia R."/>
            <person name="Schmutz J."/>
            <person name="Larimer F."/>
            <person name="Land M."/>
            <person name="Hauser L."/>
            <person name="Kyrpides N."/>
            <person name="Kim E."/>
            <person name="Lovley D."/>
            <person name="Richardson P."/>
        </authorList>
    </citation>
    <scope>NUCLEOTIDE SEQUENCE [LARGE SCALE GENOMIC DNA]</scope>
    <source>
        <strain evidence="15">DSM 2379 / NBRC 103807 / OttBd1</strain>
        <plasmid evidence="15">Plasmid pPRO1</plasmid>
    </source>
</reference>
<dbReference type="PANTHER" id="PTHR30313:SF2">
    <property type="entry name" value="DNA PRIMASE"/>
    <property type="match status" value="1"/>
</dbReference>
<evidence type="ECO:0000313" key="14">
    <source>
        <dbReference type="EMBL" id="ABL01319.1"/>
    </source>
</evidence>
<dbReference type="Pfam" id="PF01807">
    <property type="entry name" value="Zn_ribbon_DnaG"/>
    <property type="match status" value="1"/>
</dbReference>
<comment type="catalytic activity">
    <reaction evidence="12">
        <text>ssDNA + n NTP = ssDNA/pppN(pN)n-1 hybrid + (n-1) diphosphate.</text>
        <dbReference type="EC" id="2.7.7.101"/>
    </reaction>
</comment>
<dbReference type="GO" id="GO:1990077">
    <property type="term" value="C:primosome complex"/>
    <property type="evidence" value="ECO:0007669"/>
    <property type="project" value="UniProtKB-KW"/>
</dbReference>
<dbReference type="InterPro" id="IPR013264">
    <property type="entry name" value="DNAG_N"/>
</dbReference>
<comment type="function">
    <text evidence="12">RNA polymerase that catalyzes the synthesis of short RNA molecules used as primers for DNA polymerase during DNA replication.</text>
</comment>
<dbReference type="InterPro" id="IPR006171">
    <property type="entry name" value="TOPRIM_dom"/>
</dbReference>
<evidence type="ECO:0000313" key="15">
    <source>
        <dbReference type="Proteomes" id="UP000006732"/>
    </source>
</evidence>
<keyword evidence="15" id="KW-1185">Reference proteome</keyword>
<keyword evidence="14" id="KW-0614">Plasmid</keyword>
<keyword evidence="2 12" id="KW-0639">Primosome</keyword>
<dbReference type="CDD" id="cd03364">
    <property type="entry name" value="TOPRIM_DnaG_primases"/>
    <property type="match status" value="1"/>
</dbReference>
<dbReference type="SMART" id="SM00493">
    <property type="entry name" value="TOPRIM"/>
    <property type="match status" value="1"/>
</dbReference>
<gene>
    <name evidence="12" type="primary">dnaG</name>
    <name evidence="14" type="ordered locus">Ppro_3728</name>
</gene>